<evidence type="ECO:0000256" key="4">
    <source>
        <dbReference type="ARBA" id="ARBA00022989"/>
    </source>
</evidence>
<dbReference type="EMBL" id="CP020946">
    <property type="protein sequence ID" value="ASD62891.1"/>
    <property type="molecule type" value="Genomic_DNA"/>
</dbReference>
<dbReference type="Proteomes" id="UP000197003">
    <property type="component" value="Chromosome"/>
</dbReference>
<evidence type="ECO:0000256" key="5">
    <source>
        <dbReference type="ARBA" id="ARBA00023136"/>
    </source>
</evidence>
<name>A0A1Z3N650_BDEBC</name>
<dbReference type="InterPro" id="IPR022791">
    <property type="entry name" value="L-PG_synthase/AglD"/>
</dbReference>
<evidence type="ECO:0000313" key="7">
    <source>
        <dbReference type="EMBL" id="ASD62891.1"/>
    </source>
</evidence>
<accession>A0A1Z3N650</accession>
<evidence type="ECO:0000256" key="1">
    <source>
        <dbReference type="ARBA" id="ARBA00004651"/>
    </source>
</evidence>
<evidence type="ECO:0000256" key="2">
    <source>
        <dbReference type="ARBA" id="ARBA00022475"/>
    </source>
</evidence>
<dbReference type="NCBIfam" id="TIGR00374">
    <property type="entry name" value="flippase-like domain"/>
    <property type="match status" value="1"/>
</dbReference>
<evidence type="ECO:0000313" key="8">
    <source>
        <dbReference type="Proteomes" id="UP000197003"/>
    </source>
</evidence>
<feature type="transmembrane region" description="Helical" evidence="6">
    <location>
        <begin position="127"/>
        <end position="145"/>
    </location>
</feature>
<gene>
    <name evidence="7" type="ORF">B9G79_04560</name>
</gene>
<sequence>MVKHTKKLLVQSFKILFSAGIIYWLIQSGKLNFSALKNLLTPTTASVALLLVLLNLFLASERWRTLIRSQGMNAGPLKVFKLSLIGSFFNFAMPGGVGGDVIKAYYFTRANPGSKVIAVTSVLMDRVLGLFAMVLLALLVMLYDLNHIMTIPALTTLFWFILALFFAFVIALALIFSPQIYKTSLLKRVINKLPLSEKFMKLYESMHLYGKDGKRFMLVLLLSLLSQGCSIVFLIIAGNAAGYSEVAAKTYFLVAPLGYMATAIPISPAGVGVGQAAFYFLFNIYNGSTSEVGPTVITAFQVTNFVVSLLGAFFYLRIKERVDASTLEDLG</sequence>
<keyword evidence="2" id="KW-1003">Cell membrane</keyword>
<feature type="transmembrane region" description="Helical" evidence="6">
    <location>
        <begin position="257"/>
        <end position="282"/>
    </location>
</feature>
<feature type="transmembrane region" description="Helical" evidence="6">
    <location>
        <begin position="294"/>
        <end position="316"/>
    </location>
</feature>
<dbReference type="Pfam" id="PF03706">
    <property type="entry name" value="LPG_synthase_TM"/>
    <property type="match status" value="1"/>
</dbReference>
<feature type="transmembrane region" description="Helical" evidence="6">
    <location>
        <begin position="216"/>
        <end position="236"/>
    </location>
</feature>
<dbReference type="OrthoDB" id="8902688at2"/>
<keyword evidence="4 6" id="KW-1133">Transmembrane helix</keyword>
<feature type="transmembrane region" description="Helical" evidence="6">
    <location>
        <begin position="157"/>
        <end position="176"/>
    </location>
</feature>
<comment type="subcellular location">
    <subcellularLocation>
        <location evidence="1">Cell membrane</location>
        <topology evidence="1">Multi-pass membrane protein</topology>
    </subcellularLocation>
</comment>
<reference evidence="7 8" key="1">
    <citation type="submission" date="2017-04" db="EMBL/GenBank/DDBJ databases">
        <title>Whole genome sequence of Bdellovibrio bacteriovorus strain SSB218315.</title>
        <authorList>
            <person name="Oyedara O."/>
            <person name="Rodriguez-Perez M.A."/>
        </authorList>
    </citation>
    <scope>NUCLEOTIDE SEQUENCE [LARGE SCALE GENOMIC DNA]</scope>
    <source>
        <strain evidence="7 8">SSB218315</strain>
    </source>
</reference>
<keyword evidence="5 6" id="KW-0472">Membrane</keyword>
<dbReference type="PANTHER" id="PTHR40277">
    <property type="entry name" value="BLL5419 PROTEIN"/>
    <property type="match status" value="1"/>
</dbReference>
<evidence type="ECO:0000256" key="6">
    <source>
        <dbReference type="SAM" id="Phobius"/>
    </source>
</evidence>
<protein>
    <submittedName>
        <fullName evidence="7">TIGR00374 family protein</fullName>
    </submittedName>
</protein>
<keyword evidence="3 6" id="KW-0812">Transmembrane</keyword>
<feature type="transmembrane region" description="Helical" evidence="6">
    <location>
        <begin position="79"/>
        <end position="107"/>
    </location>
</feature>
<feature type="transmembrane region" description="Helical" evidence="6">
    <location>
        <begin position="7"/>
        <end position="26"/>
    </location>
</feature>
<feature type="transmembrane region" description="Helical" evidence="6">
    <location>
        <begin position="38"/>
        <end position="58"/>
    </location>
</feature>
<dbReference type="AlphaFoldDB" id="A0A1Z3N650"/>
<dbReference type="GO" id="GO:0005886">
    <property type="term" value="C:plasma membrane"/>
    <property type="evidence" value="ECO:0007669"/>
    <property type="project" value="UniProtKB-SubCell"/>
</dbReference>
<organism evidence="7 8">
    <name type="scientific">Bdellovibrio bacteriovorus</name>
    <dbReference type="NCBI Taxonomy" id="959"/>
    <lineage>
        <taxon>Bacteria</taxon>
        <taxon>Pseudomonadati</taxon>
        <taxon>Bdellovibrionota</taxon>
        <taxon>Bdellovibrionia</taxon>
        <taxon>Bdellovibrionales</taxon>
        <taxon>Pseudobdellovibrionaceae</taxon>
        <taxon>Bdellovibrio</taxon>
    </lineage>
</organism>
<proteinExistence type="predicted"/>
<dbReference type="RefSeq" id="WP_088564483.1">
    <property type="nucleotide sequence ID" value="NZ_CP020946.1"/>
</dbReference>
<evidence type="ECO:0000256" key="3">
    <source>
        <dbReference type="ARBA" id="ARBA00022692"/>
    </source>
</evidence>
<dbReference type="PANTHER" id="PTHR40277:SF1">
    <property type="entry name" value="BLL5419 PROTEIN"/>
    <property type="match status" value="1"/>
</dbReference>